<dbReference type="InterPro" id="IPR057780">
    <property type="entry name" value="Beta-prop_Vps41"/>
</dbReference>
<dbReference type="EMBL" id="BMAU01021203">
    <property type="protein sequence ID" value="GFX98927.1"/>
    <property type="molecule type" value="Genomic_DNA"/>
</dbReference>
<gene>
    <name evidence="2" type="primary">VPS41</name>
    <name evidence="2" type="ORF">TNCV_1505011</name>
</gene>
<evidence type="ECO:0000313" key="2">
    <source>
        <dbReference type="EMBL" id="GFX98927.1"/>
    </source>
</evidence>
<keyword evidence="3" id="KW-1185">Reference proteome</keyword>
<evidence type="ECO:0000259" key="1">
    <source>
        <dbReference type="Pfam" id="PF23411"/>
    </source>
</evidence>
<evidence type="ECO:0000313" key="3">
    <source>
        <dbReference type="Proteomes" id="UP000887159"/>
    </source>
</evidence>
<reference evidence="2" key="1">
    <citation type="submission" date="2020-08" db="EMBL/GenBank/DDBJ databases">
        <title>Multicomponent nature underlies the extraordinary mechanical properties of spider dragline silk.</title>
        <authorList>
            <person name="Kono N."/>
            <person name="Nakamura H."/>
            <person name="Mori M."/>
            <person name="Yoshida Y."/>
            <person name="Ohtoshi R."/>
            <person name="Malay A.D."/>
            <person name="Moran D.A.P."/>
            <person name="Tomita M."/>
            <person name="Numata K."/>
            <person name="Arakawa K."/>
        </authorList>
    </citation>
    <scope>NUCLEOTIDE SEQUENCE</scope>
</reference>
<dbReference type="AlphaFoldDB" id="A0A8X6V8M0"/>
<dbReference type="Pfam" id="PF23411">
    <property type="entry name" value="Beta-prop_Vps41"/>
    <property type="match status" value="1"/>
</dbReference>
<name>A0A8X6V8M0_TRICX</name>
<comment type="caution">
    <text evidence="2">The sequence shown here is derived from an EMBL/GenBank/DDBJ whole genome shotgun (WGS) entry which is preliminary data.</text>
</comment>
<protein>
    <submittedName>
        <fullName evidence="2">Vacuolar protein sorting-associated protein 41 homolog</fullName>
    </submittedName>
</protein>
<feature type="domain" description="Vps41 beta-propeller" evidence="1">
    <location>
        <begin position="60"/>
        <end position="152"/>
    </location>
</feature>
<dbReference type="Proteomes" id="UP000887159">
    <property type="component" value="Unassembled WGS sequence"/>
</dbReference>
<organism evidence="2 3">
    <name type="scientific">Trichonephila clavipes</name>
    <name type="common">Golden silk orbweaver</name>
    <name type="synonym">Nephila clavipes</name>
    <dbReference type="NCBI Taxonomy" id="2585209"/>
    <lineage>
        <taxon>Eukaryota</taxon>
        <taxon>Metazoa</taxon>
        <taxon>Ecdysozoa</taxon>
        <taxon>Arthropoda</taxon>
        <taxon>Chelicerata</taxon>
        <taxon>Arachnida</taxon>
        <taxon>Araneae</taxon>
        <taxon>Araneomorphae</taxon>
        <taxon>Entelegynae</taxon>
        <taxon>Araneoidea</taxon>
        <taxon>Nephilidae</taxon>
        <taxon>Trichonephila</taxon>
    </lineage>
</organism>
<accession>A0A8X6V8M0</accession>
<sequence length="246" mass="27874">MLLTSFLDTVHMIGTNPCFPLSVFKLNSLRAAISFSPNAEIIWIVPSPSPQPLPIKSSPSIFNTDFFICGISSFGAALVVLTVAKTDDPVSIGSRPQFRVLETHGEEYSLILSDILTLRGYQEYRCNDYHLDSLADEGLYFILSLKDFVVAKPRNEDDHIKWLLEHERFKEAVEAVSQAKDLKVYKLLIWLGRIDIKDEMSCTSIINQAILLTCWYRTSFIAYSNSGVIVTWPYRIQSLVSIPLIY</sequence>
<proteinExistence type="predicted"/>